<evidence type="ECO:0000313" key="3">
    <source>
        <dbReference type="Proteomes" id="UP001472677"/>
    </source>
</evidence>
<accession>A0ABR2E4I8</accession>
<reference evidence="2 3" key="1">
    <citation type="journal article" date="2024" name="G3 (Bethesda)">
        <title>Genome assembly of Hibiscus sabdariffa L. provides insights into metabolisms of medicinal natural products.</title>
        <authorList>
            <person name="Kim T."/>
        </authorList>
    </citation>
    <scope>NUCLEOTIDE SEQUENCE [LARGE SCALE GENOMIC DNA]</scope>
    <source>
        <strain evidence="2">TK-2024</strain>
        <tissue evidence="2">Old leaves</tissue>
    </source>
</reference>
<gene>
    <name evidence="2" type="ORF">V6N12_040706</name>
</gene>
<dbReference type="Proteomes" id="UP001472677">
    <property type="component" value="Unassembled WGS sequence"/>
</dbReference>
<organism evidence="2 3">
    <name type="scientific">Hibiscus sabdariffa</name>
    <name type="common">roselle</name>
    <dbReference type="NCBI Taxonomy" id="183260"/>
    <lineage>
        <taxon>Eukaryota</taxon>
        <taxon>Viridiplantae</taxon>
        <taxon>Streptophyta</taxon>
        <taxon>Embryophyta</taxon>
        <taxon>Tracheophyta</taxon>
        <taxon>Spermatophyta</taxon>
        <taxon>Magnoliopsida</taxon>
        <taxon>eudicotyledons</taxon>
        <taxon>Gunneridae</taxon>
        <taxon>Pentapetalae</taxon>
        <taxon>rosids</taxon>
        <taxon>malvids</taxon>
        <taxon>Malvales</taxon>
        <taxon>Malvaceae</taxon>
        <taxon>Malvoideae</taxon>
        <taxon>Hibiscus</taxon>
    </lineage>
</organism>
<name>A0ABR2E4I8_9ROSI</name>
<comment type="caution">
    <text evidence="2">The sequence shown here is derived from an EMBL/GenBank/DDBJ whole genome shotgun (WGS) entry which is preliminary data.</text>
</comment>
<sequence>MMIFGKLQNPEDKPYGEPTAGRKGTLIHNYVLHLQPFMFHIKPSSLTPSLSLSHFAGYTRQLRESFSTIIRIHASPAR</sequence>
<evidence type="ECO:0000256" key="1">
    <source>
        <dbReference type="SAM" id="MobiDB-lite"/>
    </source>
</evidence>
<dbReference type="EMBL" id="JBBPBM010000020">
    <property type="protein sequence ID" value="KAK8552091.1"/>
    <property type="molecule type" value="Genomic_DNA"/>
</dbReference>
<feature type="region of interest" description="Disordered" evidence="1">
    <location>
        <begin position="1"/>
        <end position="20"/>
    </location>
</feature>
<evidence type="ECO:0000313" key="2">
    <source>
        <dbReference type="EMBL" id="KAK8552091.1"/>
    </source>
</evidence>
<protein>
    <submittedName>
        <fullName evidence="2">Uncharacterized protein</fullName>
    </submittedName>
</protein>
<keyword evidence="3" id="KW-1185">Reference proteome</keyword>
<proteinExistence type="predicted"/>